<sequence length="740" mass="81545">MVAISSPTQIVPVLDNLTSNEVIYQRFVLVKGHIPGLEPNTYASPYITVQTVSFPHQTFPVSPENGKFVALVHLQPGPQSITFFFNDDETATATVENISYMPLLHLPPLHLALLVAQDSNQRMDCPPEKSASPTHSDVEAAKKKMRLWAYMCQAFTAEEMRMNGFGRRSFRLDETWAPDTLSVADEHPTFRVTALVHVVPTALTMADIRDPDVAQQNPKAHRQGQLYNWFHDALAEYGGPFKVHRDMKDGPVIAGHIVDSHYDAKQDLILGHAALGGTGGLNGLVHLGMFGSHTHWAWPRFVEELAPCLLDATRVTGWSDVGNDNGECGTFWEACCIGQGAALHEVGHAFGLPHQPSGIMLRGYVDWNRSFVTKESYNARRNSPAAGKVPEKHENHWHLADMLHFANHPMFALPLDPPRLSTERATIAISATADSVTFISSAGIAHVCWTKQGRILREQDLRSQHLGSLVLKFSDVRTEFDDADTGNPLALTVTACDGAQKTLRDFWDSISESFVMIPGCDFNVKKHAIVGGSAEGHYGVWKWAVLLSKLGADGKLVHAKRMEVRVGAWFDGCYVMYEDGSRETMGPKTYPDGRTKHLGGGPTYVDINVSAGERITHAAVHDSPYGNMLGNMKLFKDSSKTQSGEHWQELRPEQGQTLVGFYGKNQHDDGFCPMIEFGILTIPEGTMLPPEAYNLHQLTNTDGGAAIAQQSKCAIYRSAGGDSEDHYYGDDDEDEDETSG</sequence>
<reference evidence="1" key="1">
    <citation type="submission" date="2021-02" db="EMBL/GenBank/DDBJ databases">
        <authorList>
            <consortium name="DOE Joint Genome Institute"/>
            <person name="Ahrendt S."/>
            <person name="Looney B.P."/>
            <person name="Miyauchi S."/>
            <person name="Morin E."/>
            <person name="Drula E."/>
            <person name="Courty P.E."/>
            <person name="Chicoki N."/>
            <person name="Fauchery L."/>
            <person name="Kohler A."/>
            <person name="Kuo A."/>
            <person name="Labutti K."/>
            <person name="Pangilinan J."/>
            <person name="Lipzen A."/>
            <person name="Riley R."/>
            <person name="Andreopoulos W."/>
            <person name="He G."/>
            <person name="Johnson J."/>
            <person name="Barry K.W."/>
            <person name="Grigoriev I.V."/>
            <person name="Nagy L."/>
            <person name="Hibbett D."/>
            <person name="Henrissat B."/>
            <person name="Matheny P.B."/>
            <person name="Labbe J."/>
            <person name="Martin F."/>
        </authorList>
    </citation>
    <scope>NUCLEOTIDE SEQUENCE</scope>
    <source>
        <strain evidence="1">EC-137</strain>
    </source>
</reference>
<evidence type="ECO:0000313" key="2">
    <source>
        <dbReference type="Proteomes" id="UP000814128"/>
    </source>
</evidence>
<evidence type="ECO:0000313" key="1">
    <source>
        <dbReference type="EMBL" id="KAI0032322.1"/>
    </source>
</evidence>
<reference evidence="1" key="2">
    <citation type="journal article" date="2022" name="New Phytol.">
        <title>Evolutionary transition to the ectomycorrhizal habit in the genomes of a hyperdiverse lineage of mushroom-forming fungi.</title>
        <authorList>
            <person name="Looney B."/>
            <person name="Miyauchi S."/>
            <person name="Morin E."/>
            <person name="Drula E."/>
            <person name="Courty P.E."/>
            <person name="Kohler A."/>
            <person name="Kuo A."/>
            <person name="LaButti K."/>
            <person name="Pangilinan J."/>
            <person name="Lipzen A."/>
            <person name="Riley R."/>
            <person name="Andreopoulos W."/>
            <person name="He G."/>
            <person name="Johnson J."/>
            <person name="Nolan M."/>
            <person name="Tritt A."/>
            <person name="Barry K.W."/>
            <person name="Grigoriev I.V."/>
            <person name="Nagy L.G."/>
            <person name="Hibbett D."/>
            <person name="Henrissat B."/>
            <person name="Matheny P.B."/>
            <person name="Labbe J."/>
            <person name="Martin F.M."/>
        </authorList>
    </citation>
    <scope>NUCLEOTIDE SEQUENCE</scope>
    <source>
        <strain evidence="1">EC-137</strain>
    </source>
</reference>
<name>A0ACB8QKY8_9AGAM</name>
<keyword evidence="2" id="KW-1185">Reference proteome</keyword>
<dbReference type="Proteomes" id="UP000814128">
    <property type="component" value="Unassembled WGS sequence"/>
</dbReference>
<protein>
    <submittedName>
        <fullName evidence="1">Peptidase family-domain-containing protein</fullName>
    </submittedName>
</protein>
<gene>
    <name evidence="1" type="ORF">K488DRAFT_85995</name>
</gene>
<proteinExistence type="predicted"/>
<comment type="caution">
    <text evidence="1">The sequence shown here is derived from an EMBL/GenBank/DDBJ whole genome shotgun (WGS) entry which is preliminary data.</text>
</comment>
<organism evidence="1 2">
    <name type="scientific">Vararia minispora EC-137</name>
    <dbReference type="NCBI Taxonomy" id="1314806"/>
    <lineage>
        <taxon>Eukaryota</taxon>
        <taxon>Fungi</taxon>
        <taxon>Dikarya</taxon>
        <taxon>Basidiomycota</taxon>
        <taxon>Agaricomycotina</taxon>
        <taxon>Agaricomycetes</taxon>
        <taxon>Russulales</taxon>
        <taxon>Lachnocladiaceae</taxon>
        <taxon>Vararia</taxon>
    </lineage>
</organism>
<dbReference type="EMBL" id="MU273550">
    <property type="protein sequence ID" value="KAI0032322.1"/>
    <property type="molecule type" value="Genomic_DNA"/>
</dbReference>
<accession>A0ACB8QKY8</accession>